<accession>A0A2Z2NTN2</accession>
<evidence type="ECO:0000313" key="1">
    <source>
        <dbReference type="EMBL" id="ASJ73411.1"/>
    </source>
</evidence>
<sequence length="52" mass="5901">MARSFGRLVIKALKEVDKAARQAVIDAGKKALERRVQARDKLCKRYIDSVVE</sequence>
<reference evidence="1 2" key="1">
    <citation type="submission" date="2016-12" db="EMBL/GenBank/DDBJ databases">
        <authorList>
            <person name="Song W.-J."/>
            <person name="Kurnit D.M."/>
        </authorList>
    </citation>
    <scope>NUCLEOTIDE SEQUENCE [LARGE SCALE GENOMIC DNA]</scope>
    <source>
        <strain evidence="1 2">IMCC3135</strain>
    </source>
</reference>
<dbReference type="KEGG" id="gai:IMCC3135_16645"/>
<name>A0A2Z2NTN2_9GAMM</name>
<proteinExistence type="predicted"/>
<organism evidence="1 2">
    <name type="scientific">Granulosicoccus antarcticus IMCC3135</name>
    <dbReference type="NCBI Taxonomy" id="1192854"/>
    <lineage>
        <taxon>Bacteria</taxon>
        <taxon>Pseudomonadati</taxon>
        <taxon>Pseudomonadota</taxon>
        <taxon>Gammaproteobacteria</taxon>
        <taxon>Chromatiales</taxon>
        <taxon>Granulosicoccaceae</taxon>
        <taxon>Granulosicoccus</taxon>
    </lineage>
</organism>
<evidence type="ECO:0000313" key="2">
    <source>
        <dbReference type="Proteomes" id="UP000250079"/>
    </source>
</evidence>
<dbReference type="RefSeq" id="WP_169727472.1">
    <property type="nucleotide sequence ID" value="NZ_CP018632.1"/>
</dbReference>
<keyword evidence="2" id="KW-1185">Reference proteome</keyword>
<dbReference type="Proteomes" id="UP000250079">
    <property type="component" value="Chromosome"/>
</dbReference>
<dbReference type="EMBL" id="CP018632">
    <property type="protein sequence ID" value="ASJ73411.1"/>
    <property type="molecule type" value="Genomic_DNA"/>
</dbReference>
<gene>
    <name evidence="1" type="ORF">IMCC3135_16645</name>
</gene>
<protein>
    <submittedName>
        <fullName evidence="1">Uncharacterized protein</fullName>
    </submittedName>
</protein>
<dbReference type="AlphaFoldDB" id="A0A2Z2NTN2"/>